<dbReference type="Pfam" id="PF00753">
    <property type="entry name" value="Lactamase_B"/>
    <property type="match status" value="1"/>
</dbReference>
<sequence length="468" mass="53101">MNIRFIGAAQEVTGSKHLITTDSGKRILLDCGMFQGKGLETDRMNRNLQFNPEEIDCIILTHAHIDHSGLIPYMYKMGFRGSIVCTHATRDLCSIMLTDSAHIQELDAKWYNKKANRKGLPMIHPIYNVVHAERCMDLFISVGYNRRFYINEDISVKFTNTGHMLGSGAANIRIKENGRTVNITYTGDIGRPHNRILRAPEPYIACDYLISESTYGNRLHEKDEVTEQELLNIVLDTCLRRRGKLIIPSFSIGRTQEIVFVLNKLYNQGKLPEYIDVFVDSPLSVNATDIFRLYSDSMNDDVKNIMITDKDPFGFNSLHYIKDQNESKALNTYNKPCIIISASGMMEAGRIKHHVANNVSDSRNTILIVGYCTPSSLGARIQQKGLKEISIFGIMHSVKAQIKKLEGFSGHGDYKEMIDYLDNQDKHNVKHVFLVHGELETQKAFKEKLREDGWKHISIPAAGETVEL</sequence>
<gene>
    <name evidence="4" type="ORF">IAA73_05090</name>
</gene>
<accession>A0A9D9N476</accession>
<dbReference type="GO" id="GO:0004521">
    <property type="term" value="F:RNA endonuclease activity"/>
    <property type="evidence" value="ECO:0007669"/>
    <property type="project" value="TreeGrafter"/>
</dbReference>
<feature type="domain" description="Metallo-beta-lactamase" evidence="2">
    <location>
        <begin position="13"/>
        <end position="234"/>
    </location>
</feature>
<dbReference type="PANTHER" id="PTHR11203">
    <property type="entry name" value="CLEAVAGE AND POLYADENYLATION SPECIFICITY FACTOR FAMILY MEMBER"/>
    <property type="match status" value="1"/>
</dbReference>
<protein>
    <submittedName>
        <fullName evidence="4">MBL fold metallo-hydrolase</fullName>
    </submittedName>
</protein>
<dbReference type="Proteomes" id="UP000823641">
    <property type="component" value="Unassembled WGS sequence"/>
</dbReference>
<name>A0A9D9N476_9BACT</name>
<dbReference type="InterPro" id="IPR050698">
    <property type="entry name" value="MBL"/>
</dbReference>
<dbReference type="Gene3D" id="3.40.50.10890">
    <property type="match status" value="1"/>
</dbReference>
<reference evidence="4" key="2">
    <citation type="journal article" date="2021" name="PeerJ">
        <title>Extensive microbial diversity within the chicken gut microbiome revealed by metagenomics and culture.</title>
        <authorList>
            <person name="Gilroy R."/>
            <person name="Ravi A."/>
            <person name="Getino M."/>
            <person name="Pursley I."/>
            <person name="Horton D.L."/>
            <person name="Alikhan N.F."/>
            <person name="Baker D."/>
            <person name="Gharbi K."/>
            <person name="Hall N."/>
            <person name="Watson M."/>
            <person name="Adriaenssens E.M."/>
            <person name="Foster-Nyarko E."/>
            <person name="Jarju S."/>
            <person name="Secka A."/>
            <person name="Antonio M."/>
            <person name="Oren A."/>
            <person name="Chaudhuri R.R."/>
            <person name="La Ragione R."/>
            <person name="Hildebrand F."/>
            <person name="Pallen M.J."/>
        </authorList>
    </citation>
    <scope>NUCLEOTIDE SEQUENCE</scope>
    <source>
        <strain evidence="4">G3-3990</strain>
    </source>
</reference>
<evidence type="ECO:0000256" key="1">
    <source>
        <dbReference type="ARBA" id="ARBA00022801"/>
    </source>
</evidence>
<dbReference type="GO" id="GO:0016787">
    <property type="term" value="F:hydrolase activity"/>
    <property type="evidence" value="ECO:0007669"/>
    <property type="project" value="UniProtKB-KW"/>
</dbReference>
<dbReference type="Gene3D" id="3.60.15.10">
    <property type="entry name" value="Ribonuclease Z/Hydroxyacylglutathione hydrolase-like"/>
    <property type="match status" value="1"/>
</dbReference>
<evidence type="ECO:0000313" key="5">
    <source>
        <dbReference type="Proteomes" id="UP000823641"/>
    </source>
</evidence>
<dbReference type="CDD" id="cd16295">
    <property type="entry name" value="TTHA0252-CPSF-like_MBL-fold"/>
    <property type="match status" value="1"/>
</dbReference>
<organism evidence="4 5">
    <name type="scientific">Candidatus Gallipaludibacter merdavium</name>
    <dbReference type="NCBI Taxonomy" id="2840839"/>
    <lineage>
        <taxon>Bacteria</taxon>
        <taxon>Pseudomonadati</taxon>
        <taxon>Bacteroidota</taxon>
        <taxon>Bacteroidia</taxon>
        <taxon>Bacteroidales</taxon>
        <taxon>Candidatus Gallipaludibacter</taxon>
    </lineage>
</organism>
<reference evidence="4" key="1">
    <citation type="submission" date="2020-10" db="EMBL/GenBank/DDBJ databases">
        <authorList>
            <person name="Gilroy R."/>
        </authorList>
    </citation>
    <scope>NUCLEOTIDE SEQUENCE</scope>
    <source>
        <strain evidence="4">G3-3990</strain>
    </source>
</reference>
<dbReference type="InterPro" id="IPR011108">
    <property type="entry name" value="RMMBL"/>
</dbReference>
<dbReference type="SUPFAM" id="SSF56281">
    <property type="entry name" value="Metallo-hydrolase/oxidoreductase"/>
    <property type="match status" value="1"/>
</dbReference>
<evidence type="ECO:0000259" key="2">
    <source>
        <dbReference type="SMART" id="SM00849"/>
    </source>
</evidence>
<dbReference type="Pfam" id="PF07521">
    <property type="entry name" value="RMMBL"/>
    <property type="match status" value="1"/>
</dbReference>
<dbReference type="Pfam" id="PF10996">
    <property type="entry name" value="Beta-Casp"/>
    <property type="match status" value="1"/>
</dbReference>
<dbReference type="SMART" id="SM00849">
    <property type="entry name" value="Lactamase_B"/>
    <property type="match status" value="1"/>
</dbReference>
<keyword evidence="1" id="KW-0378">Hydrolase</keyword>
<comment type="caution">
    <text evidence="4">The sequence shown here is derived from an EMBL/GenBank/DDBJ whole genome shotgun (WGS) entry which is preliminary data.</text>
</comment>
<dbReference type="PANTHER" id="PTHR11203:SF37">
    <property type="entry name" value="INTEGRATOR COMPLEX SUBUNIT 11"/>
    <property type="match status" value="1"/>
</dbReference>
<dbReference type="InterPro" id="IPR036866">
    <property type="entry name" value="RibonucZ/Hydroxyglut_hydro"/>
</dbReference>
<dbReference type="InterPro" id="IPR001279">
    <property type="entry name" value="Metallo-B-lactamas"/>
</dbReference>
<proteinExistence type="predicted"/>
<feature type="domain" description="Beta-Casp" evidence="3">
    <location>
        <begin position="255"/>
        <end position="381"/>
    </location>
</feature>
<evidence type="ECO:0000259" key="3">
    <source>
        <dbReference type="SMART" id="SM01027"/>
    </source>
</evidence>
<evidence type="ECO:0000313" key="4">
    <source>
        <dbReference type="EMBL" id="MBO8459694.1"/>
    </source>
</evidence>
<dbReference type="SMART" id="SM01027">
    <property type="entry name" value="Beta-Casp"/>
    <property type="match status" value="1"/>
</dbReference>
<dbReference type="AlphaFoldDB" id="A0A9D9N476"/>
<dbReference type="InterPro" id="IPR022712">
    <property type="entry name" value="Beta_Casp"/>
</dbReference>
<dbReference type="EMBL" id="JADIMG010000051">
    <property type="protein sequence ID" value="MBO8459694.1"/>
    <property type="molecule type" value="Genomic_DNA"/>
</dbReference>